<feature type="domain" description="Ubiquitin fusion degradation protein UFD1 N-terminal subdomain 1" evidence="3">
    <location>
        <begin position="76"/>
        <end position="129"/>
    </location>
</feature>
<dbReference type="Gene3D" id="3.10.330.10">
    <property type="match status" value="1"/>
</dbReference>
<feature type="domain" description="Ubiquitin-protein ligase E3A N-terminal zinc-binding" evidence="4">
    <location>
        <begin position="638"/>
        <end position="667"/>
    </location>
</feature>
<dbReference type="Gene3D" id="6.10.130.10">
    <property type="entry name" value="Ubiquitin-protein ligase E3A, N-terminal zinc-binding domain (AZUL)"/>
    <property type="match status" value="1"/>
</dbReference>
<dbReference type="Pfam" id="PF24842">
    <property type="entry name" value="UFD1_N2"/>
    <property type="match status" value="1"/>
</dbReference>
<evidence type="ECO:0000259" key="3">
    <source>
        <dbReference type="Pfam" id="PF03152"/>
    </source>
</evidence>
<dbReference type="Pfam" id="PF16558">
    <property type="entry name" value="AZUL"/>
    <property type="match status" value="1"/>
</dbReference>
<dbReference type="InterPro" id="IPR055418">
    <property type="entry name" value="UFD1_N2"/>
</dbReference>
<reference evidence="7" key="1">
    <citation type="submission" date="2023-03" db="EMBL/GenBank/DDBJ databases">
        <title>Emydomyces testavorans Genome Sequence.</title>
        <authorList>
            <person name="Hoyer L."/>
        </authorList>
    </citation>
    <scope>NUCLEOTIDE SEQUENCE</scope>
    <source>
        <strain evidence="7">16-2883</strain>
    </source>
</reference>
<dbReference type="Pfam" id="PF23580">
    <property type="entry name" value="Znf_XAF1_N"/>
    <property type="match status" value="1"/>
</dbReference>
<organism evidence="7 8">
    <name type="scientific">Emydomyces testavorans</name>
    <dbReference type="NCBI Taxonomy" id="2070801"/>
    <lineage>
        <taxon>Eukaryota</taxon>
        <taxon>Fungi</taxon>
        <taxon>Dikarya</taxon>
        <taxon>Ascomycota</taxon>
        <taxon>Pezizomycotina</taxon>
        <taxon>Eurotiomycetes</taxon>
        <taxon>Eurotiomycetidae</taxon>
        <taxon>Onygenales</taxon>
        <taxon>Nannizziopsiaceae</taxon>
        <taxon>Emydomyces</taxon>
    </lineage>
</organism>
<dbReference type="GO" id="GO:0031593">
    <property type="term" value="F:polyubiquitin modification-dependent protein binding"/>
    <property type="evidence" value="ECO:0007669"/>
    <property type="project" value="TreeGrafter"/>
</dbReference>
<keyword evidence="2" id="KW-0833">Ubl conjugation pathway</keyword>
<evidence type="ECO:0000259" key="4">
    <source>
        <dbReference type="Pfam" id="PF16558"/>
    </source>
</evidence>
<evidence type="ECO:0000313" key="7">
    <source>
        <dbReference type="EMBL" id="WEW59413.1"/>
    </source>
</evidence>
<dbReference type="InterPro" id="IPR056012">
    <property type="entry name" value="DUF7590"/>
</dbReference>
<dbReference type="GO" id="GO:0036503">
    <property type="term" value="P:ERAD pathway"/>
    <property type="evidence" value="ECO:0007669"/>
    <property type="project" value="TreeGrafter"/>
</dbReference>
<dbReference type="AlphaFoldDB" id="A0AAF0IJK8"/>
<dbReference type="InterPro" id="IPR055417">
    <property type="entry name" value="UFD1_N1"/>
</dbReference>
<dbReference type="PANTHER" id="PTHR12555:SF15">
    <property type="entry name" value="FUSION DEGRADATION PROTEIN (UFD1), PUTATIVE (AFU_ORTHOLOGUE AFUA_4G04640)-RELATED"/>
    <property type="match status" value="1"/>
</dbReference>
<gene>
    <name evidence="7" type="ORF">PRK78_004885</name>
</gene>
<dbReference type="GO" id="GO:0034098">
    <property type="term" value="C:VCP-NPL4-UFD1 AAA ATPase complex"/>
    <property type="evidence" value="ECO:0007669"/>
    <property type="project" value="TreeGrafter"/>
</dbReference>
<dbReference type="InterPro" id="IPR004854">
    <property type="entry name" value="Ufd1-like"/>
</dbReference>
<evidence type="ECO:0000259" key="5">
    <source>
        <dbReference type="Pfam" id="PF24503"/>
    </source>
</evidence>
<comment type="similarity">
    <text evidence="1">Belongs to the UFD1 family.</text>
</comment>
<name>A0AAF0IJK8_9EURO</name>
<dbReference type="PANTHER" id="PTHR12555">
    <property type="entry name" value="UBIQUITIN FUSION DEGRADATON PROTEIN 1"/>
    <property type="match status" value="1"/>
</dbReference>
<accession>A0AAF0IJK8</accession>
<feature type="domain" description="DUF7590" evidence="5">
    <location>
        <begin position="268"/>
        <end position="391"/>
    </location>
</feature>
<evidence type="ECO:0000259" key="6">
    <source>
        <dbReference type="Pfam" id="PF24842"/>
    </source>
</evidence>
<evidence type="ECO:0000256" key="1">
    <source>
        <dbReference type="ARBA" id="ARBA00006043"/>
    </source>
</evidence>
<dbReference type="Pfam" id="PF24503">
    <property type="entry name" value="DUF7590"/>
    <property type="match status" value="1"/>
</dbReference>
<dbReference type="EMBL" id="CP120629">
    <property type="protein sequence ID" value="WEW59413.1"/>
    <property type="molecule type" value="Genomic_DNA"/>
</dbReference>
<dbReference type="InterPro" id="IPR042556">
    <property type="entry name" value="AZUL_sf"/>
</dbReference>
<keyword evidence="8" id="KW-1185">Reference proteome</keyword>
<sequence>MAIPLKWSASYSVASPNRSSQRLRGDKICLPPSALESILGALATTSASHDYPSLASHPRSRYGPSLPFSEFDDEAQIRSGELPYPLTFRIVNPQNRRVIHSGILEFSAEENEVALSPFLLQSLGIQDTDFDAHSTGSNLGRRDESAENGGLELLQNHPRVTVHAVQLPRGTYVRLRPLEPGYDTEDWKALLERYLGANFTTLTLGEPLPVHGRSDQVFQFLVDKVQPEGDAICVVDTDLEVDIEPLDEEQARESERRRREKLKAKALAKGGTLQSGQQVSGEIIVGQYVDYELQDWNRSEAIDIELNAEENADIDIFVSPFSARQRVRPREEEHVFGDFSNEFPKRIRIQPTNIDLEDAEALYISIFARPLEEGLAKKGQTWNFSLRTSTSARGEEPELSKIQSSSQHTDDEQCKNCHQWVPKRTLILHENFCLRNNILCPKCQRVFQKRSAEWQNHWHCPYDEAYGNNTHSKTKHDTIFHTEQTCKTCHYNACNVPDLAHHRTTTCADKLILCQFCHLVVPQKGDSDPDILDPEVLLTNLTPHEFVDGTRTTECHLCNRIIRLRDMNTHLRHHDLERLSRPPPRICNNPNCCTTLDDPTKPSRTASNPLGLCNVCFGPLYVDVYDPEGKALRRRIERRYLSQMLSGCARPWCRNEYCKTGRVNLGVGSVAAKDALALVKPLIDAVSIPSSSSGAELENTTPLYFCTDESSQTRRKLAELLAAEAGYELGWCVAGVQEGGGDVDRAREWLKNWAPKRGEKFEGGG</sequence>
<dbReference type="Proteomes" id="UP001219355">
    <property type="component" value="Chromosome 3"/>
</dbReference>
<dbReference type="InterPro" id="IPR042299">
    <property type="entry name" value="Ufd1-like_Nn"/>
</dbReference>
<dbReference type="Gene3D" id="2.40.40.50">
    <property type="entry name" value="Ubiquitin fusion degradation protein UFD1, N-terminal domain"/>
    <property type="match status" value="1"/>
</dbReference>
<dbReference type="InterPro" id="IPR032353">
    <property type="entry name" value="AZUL"/>
</dbReference>
<feature type="domain" description="Ubiquitin fusion degradation protein UFD1 N-terminal subdomain 2" evidence="6">
    <location>
        <begin position="170"/>
        <end position="245"/>
    </location>
</feature>
<proteinExistence type="inferred from homology"/>
<evidence type="ECO:0000313" key="8">
    <source>
        <dbReference type="Proteomes" id="UP001219355"/>
    </source>
</evidence>
<protein>
    <recommendedName>
        <fullName evidence="9">Ubiquitin-protein ligase E3A N-terminal zinc-binding domain-containing protein</fullName>
    </recommendedName>
</protein>
<evidence type="ECO:0008006" key="9">
    <source>
        <dbReference type="Google" id="ProtNLM"/>
    </source>
</evidence>
<evidence type="ECO:0000256" key="2">
    <source>
        <dbReference type="ARBA" id="ARBA00022786"/>
    </source>
</evidence>
<dbReference type="GO" id="GO:0006511">
    <property type="term" value="P:ubiquitin-dependent protein catabolic process"/>
    <property type="evidence" value="ECO:0007669"/>
    <property type="project" value="InterPro"/>
</dbReference>
<dbReference type="Pfam" id="PF03152">
    <property type="entry name" value="UFD1_N1"/>
    <property type="match status" value="1"/>
</dbReference>